<dbReference type="PANTHER" id="PTHR43856">
    <property type="entry name" value="CARDIOLIPIN HYDROLASE"/>
    <property type="match status" value="1"/>
</dbReference>
<keyword evidence="7" id="KW-0732">Signal</keyword>
<comment type="similarity">
    <text evidence="2">Belongs to the phospholipase D family.</text>
</comment>
<sequence length="166" mass="18382">MKKLKIILLCCLLSTSVVNAKEIEVGFSTTGTALDIILNAIHQAKRDIHVAAYSFTSKPVSLALLEAKKRGVNIKVLADKKANGNKYTAVTFLKNHQIETCLTDHYAIMHNKFMVIDTNTVQTGSFNYSASAAKRNAENVIVINNKDVANAYQQEFNRLYNECLTG</sequence>
<dbReference type="InterPro" id="IPR025202">
    <property type="entry name" value="PLD-like_dom"/>
</dbReference>
<gene>
    <name evidence="9" type="ORF">QE207_01165</name>
</gene>
<evidence type="ECO:0000313" key="10">
    <source>
        <dbReference type="Proteomes" id="UP001177597"/>
    </source>
</evidence>
<dbReference type="AlphaFoldDB" id="A0AA95G8H3"/>
<feature type="chain" id="PRO_5041671032" description="phospholipase D" evidence="7">
    <location>
        <begin position="21"/>
        <end position="166"/>
    </location>
</feature>
<evidence type="ECO:0000313" key="9">
    <source>
        <dbReference type="EMBL" id="WGL93927.1"/>
    </source>
</evidence>
<reference evidence="9" key="1">
    <citation type="submission" date="2023-04" db="EMBL/GenBank/DDBJ databases">
        <title>Genome dynamics across the evolutionary transition to endosymbiosis.</title>
        <authorList>
            <person name="Siozios S."/>
            <person name="Nadal-Jimenez P."/>
            <person name="Azagi T."/>
            <person name="Sprong H."/>
            <person name="Frost C.L."/>
            <person name="Parratt S.R."/>
            <person name="Taylor G."/>
            <person name="Brettell L."/>
            <person name="Lew K.C."/>
            <person name="Croft L."/>
            <person name="King K.C."/>
            <person name="Brockhurst M.A."/>
            <person name="Hypsa V."/>
            <person name="Novakova E."/>
            <person name="Darby A.C."/>
            <person name="Hurst G.D.D."/>
        </authorList>
    </citation>
    <scope>NUCLEOTIDE SEQUENCE</scope>
    <source>
        <strain evidence="9">AIh</strain>
        <plasmid evidence="9">paIh3</plasmid>
    </source>
</reference>
<evidence type="ECO:0000256" key="6">
    <source>
        <dbReference type="ARBA" id="ARBA00023098"/>
    </source>
</evidence>
<keyword evidence="4" id="KW-0378">Hydrolase</keyword>
<geneLocation type="plasmid" evidence="9 10">
    <name>paIh3</name>
</geneLocation>
<keyword evidence="5" id="KW-0442">Lipid degradation</keyword>
<dbReference type="GO" id="GO:0004630">
    <property type="term" value="F:phospholipase D activity"/>
    <property type="evidence" value="ECO:0007669"/>
    <property type="project" value="UniProtKB-EC"/>
</dbReference>
<keyword evidence="6" id="KW-0443">Lipid metabolism</keyword>
<dbReference type="CDD" id="cd09170">
    <property type="entry name" value="PLDc_Nuc"/>
    <property type="match status" value="1"/>
</dbReference>
<dbReference type="Pfam" id="PF13091">
    <property type="entry name" value="PLDc_2"/>
    <property type="match status" value="1"/>
</dbReference>
<dbReference type="SUPFAM" id="SSF56024">
    <property type="entry name" value="Phospholipase D/nuclease"/>
    <property type="match status" value="1"/>
</dbReference>
<dbReference type="Gene3D" id="3.30.870.10">
    <property type="entry name" value="Endonuclease Chain A"/>
    <property type="match status" value="1"/>
</dbReference>
<dbReference type="GO" id="GO:0006793">
    <property type="term" value="P:phosphorus metabolic process"/>
    <property type="evidence" value="ECO:0007669"/>
    <property type="project" value="UniProtKB-ARBA"/>
</dbReference>
<dbReference type="EMBL" id="CP123493">
    <property type="protein sequence ID" value="WGL93927.1"/>
    <property type="molecule type" value="Genomic_DNA"/>
</dbReference>
<evidence type="ECO:0000256" key="3">
    <source>
        <dbReference type="ARBA" id="ARBA00012027"/>
    </source>
</evidence>
<dbReference type="GO" id="GO:0016042">
    <property type="term" value="P:lipid catabolic process"/>
    <property type="evidence" value="ECO:0007669"/>
    <property type="project" value="UniProtKB-KW"/>
</dbReference>
<evidence type="ECO:0000256" key="4">
    <source>
        <dbReference type="ARBA" id="ARBA00022801"/>
    </source>
</evidence>
<evidence type="ECO:0000256" key="7">
    <source>
        <dbReference type="SAM" id="SignalP"/>
    </source>
</evidence>
<dbReference type="RefSeq" id="WP_280628359.1">
    <property type="nucleotide sequence ID" value="NZ_CP123493.1"/>
</dbReference>
<evidence type="ECO:0000256" key="5">
    <source>
        <dbReference type="ARBA" id="ARBA00022963"/>
    </source>
</evidence>
<evidence type="ECO:0000256" key="2">
    <source>
        <dbReference type="ARBA" id="ARBA00008664"/>
    </source>
</evidence>
<accession>A0AA95G8H3</accession>
<feature type="domain" description="PLD phosphodiesterase" evidence="8">
    <location>
        <begin position="105"/>
        <end position="132"/>
    </location>
</feature>
<dbReference type="PROSITE" id="PS50035">
    <property type="entry name" value="PLD"/>
    <property type="match status" value="1"/>
</dbReference>
<dbReference type="Proteomes" id="UP001177597">
    <property type="component" value="Plasmid paIh3"/>
</dbReference>
<name>A0AA95G8H3_9GAMM</name>
<proteinExistence type="inferred from homology"/>
<dbReference type="GO" id="GO:0016891">
    <property type="term" value="F:RNA endonuclease activity producing 5'-phosphomonoesters, hydrolytic mechanism"/>
    <property type="evidence" value="ECO:0007669"/>
    <property type="project" value="TreeGrafter"/>
</dbReference>
<dbReference type="InterPro" id="IPR001736">
    <property type="entry name" value="PLipase_D/transphosphatidylase"/>
</dbReference>
<feature type="signal peptide" evidence="7">
    <location>
        <begin position="1"/>
        <end position="20"/>
    </location>
</feature>
<evidence type="ECO:0000256" key="1">
    <source>
        <dbReference type="ARBA" id="ARBA00000798"/>
    </source>
</evidence>
<dbReference type="PANTHER" id="PTHR43856:SF1">
    <property type="entry name" value="MITOCHONDRIAL CARDIOLIPIN HYDROLASE"/>
    <property type="match status" value="1"/>
</dbReference>
<dbReference type="InterPro" id="IPR051406">
    <property type="entry name" value="PLD_domain"/>
</dbReference>
<dbReference type="EC" id="3.1.4.4" evidence="3"/>
<organism evidence="9 10">
    <name type="scientific">Arsenophonus nasoniae</name>
    <name type="common">son-killer infecting Nasonia vitripennis</name>
    <dbReference type="NCBI Taxonomy" id="638"/>
    <lineage>
        <taxon>Bacteria</taxon>
        <taxon>Pseudomonadati</taxon>
        <taxon>Pseudomonadota</taxon>
        <taxon>Gammaproteobacteria</taxon>
        <taxon>Enterobacterales</taxon>
        <taxon>Morganellaceae</taxon>
        <taxon>Arsenophonus</taxon>
    </lineage>
</organism>
<keyword evidence="9" id="KW-0614">Plasmid</keyword>
<evidence type="ECO:0000259" key="8">
    <source>
        <dbReference type="PROSITE" id="PS50035"/>
    </source>
</evidence>
<protein>
    <recommendedName>
        <fullName evidence="3">phospholipase D</fullName>
        <ecNumber evidence="3">3.1.4.4</ecNumber>
    </recommendedName>
</protein>
<comment type="catalytic activity">
    <reaction evidence="1">
        <text>a 1,2-diacyl-sn-glycero-3-phosphocholine + H2O = a 1,2-diacyl-sn-glycero-3-phosphate + choline + H(+)</text>
        <dbReference type="Rhea" id="RHEA:14445"/>
        <dbReference type="ChEBI" id="CHEBI:15354"/>
        <dbReference type="ChEBI" id="CHEBI:15377"/>
        <dbReference type="ChEBI" id="CHEBI:15378"/>
        <dbReference type="ChEBI" id="CHEBI:57643"/>
        <dbReference type="ChEBI" id="CHEBI:58608"/>
        <dbReference type="EC" id="3.1.4.4"/>
    </reaction>
</comment>